<keyword evidence="1" id="KW-1133">Transmembrane helix</keyword>
<evidence type="ECO:0000313" key="2">
    <source>
        <dbReference type="EMBL" id="PRY37863.1"/>
    </source>
</evidence>
<accession>A0A2T0SWY0</accession>
<dbReference type="RefSeq" id="WP_106190792.1">
    <property type="nucleotide sequence ID" value="NZ_PVTF01000009.1"/>
</dbReference>
<keyword evidence="3" id="KW-1185">Reference proteome</keyword>
<keyword evidence="1" id="KW-0472">Membrane</keyword>
<feature type="transmembrane region" description="Helical" evidence="1">
    <location>
        <begin position="155"/>
        <end position="175"/>
    </location>
</feature>
<feature type="transmembrane region" description="Helical" evidence="1">
    <location>
        <begin position="79"/>
        <end position="104"/>
    </location>
</feature>
<sequence length="264" mass="27967">MTVEHPSGRLVERYARGDADIPADEVWAVESHLEKCAPCRARLADAGDGALVDAVWTDLAPMLDGVPQMPYRRPRVRRFHAWVTPSMVPWLIMMLVVAVVAVVFDHIAADPDQVSLVLLVAPVLPVLGVAASWSRGLDPTYEMSAATPRAGLPLLLRRTLAVLLAVIPALLVAGWDASTALWLLPCLAFTTTTLALGGLVGVTRAAVALVVVWAAVIVAPTVALNRTPLALHAGGLPVWGALVALGLVVVVVRKGAYTHLGAHR</sequence>
<proteinExistence type="predicted"/>
<evidence type="ECO:0000256" key="1">
    <source>
        <dbReference type="SAM" id="Phobius"/>
    </source>
</evidence>
<dbReference type="EMBL" id="PVTF01000009">
    <property type="protein sequence ID" value="PRY37863.1"/>
    <property type="molecule type" value="Genomic_DNA"/>
</dbReference>
<keyword evidence="1" id="KW-0812">Transmembrane</keyword>
<comment type="caution">
    <text evidence="2">The sequence shown here is derived from an EMBL/GenBank/DDBJ whole genome shotgun (WGS) entry which is preliminary data.</text>
</comment>
<dbReference type="Proteomes" id="UP000239494">
    <property type="component" value="Unassembled WGS sequence"/>
</dbReference>
<feature type="transmembrane region" description="Helical" evidence="1">
    <location>
        <begin position="181"/>
        <end position="199"/>
    </location>
</feature>
<protein>
    <submittedName>
        <fullName evidence="2">Uncharacterized protein</fullName>
    </submittedName>
</protein>
<organism evidence="2 3">
    <name type="scientific">Umezawaea tangerina</name>
    <dbReference type="NCBI Taxonomy" id="84725"/>
    <lineage>
        <taxon>Bacteria</taxon>
        <taxon>Bacillati</taxon>
        <taxon>Actinomycetota</taxon>
        <taxon>Actinomycetes</taxon>
        <taxon>Pseudonocardiales</taxon>
        <taxon>Pseudonocardiaceae</taxon>
        <taxon>Umezawaea</taxon>
    </lineage>
</organism>
<evidence type="ECO:0000313" key="3">
    <source>
        <dbReference type="Proteomes" id="UP000239494"/>
    </source>
</evidence>
<reference evidence="2 3" key="1">
    <citation type="submission" date="2018-03" db="EMBL/GenBank/DDBJ databases">
        <title>Genomic Encyclopedia of Archaeal and Bacterial Type Strains, Phase II (KMG-II): from individual species to whole genera.</title>
        <authorList>
            <person name="Goeker M."/>
        </authorList>
    </citation>
    <scope>NUCLEOTIDE SEQUENCE [LARGE SCALE GENOMIC DNA]</scope>
    <source>
        <strain evidence="2 3">DSM 44720</strain>
    </source>
</reference>
<name>A0A2T0SWY0_9PSEU</name>
<feature type="transmembrane region" description="Helical" evidence="1">
    <location>
        <begin position="206"/>
        <end position="223"/>
    </location>
</feature>
<feature type="transmembrane region" description="Helical" evidence="1">
    <location>
        <begin position="116"/>
        <end position="134"/>
    </location>
</feature>
<dbReference type="AlphaFoldDB" id="A0A2T0SWY0"/>
<gene>
    <name evidence="2" type="ORF">CLV43_10983</name>
</gene>
<dbReference type="OrthoDB" id="3424744at2"/>
<feature type="transmembrane region" description="Helical" evidence="1">
    <location>
        <begin position="229"/>
        <end position="252"/>
    </location>
</feature>